<accession>A0A7Y9IAI0</accession>
<feature type="region of interest" description="Disordered" evidence="1">
    <location>
        <begin position="228"/>
        <end position="249"/>
    </location>
</feature>
<protein>
    <recommendedName>
        <fullName evidence="2">DUF2293 domain-containing protein</fullName>
    </recommendedName>
</protein>
<evidence type="ECO:0000256" key="1">
    <source>
        <dbReference type="SAM" id="MobiDB-lite"/>
    </source>
</evidence>
<keyword evidence="4" id="KW-1185">Reference proteome</keyword>
<dbReference type="Pfam" id="PF10056">
    <property type="entry name" value="DUF2293"/>
    <property type="match status" value="1"/>
</dbReference>
<feature type="compositionally biased region" description="Basic and acidic residues" evidence="1">
    <location>
        <begin position="233"/>
        <end position="249"/>
    </location>
</feature>
<organism evidence="3 4">
    <name type="scientific">Microlunatus parietis</name>
    <dbReference type="NCBI Taxonomy" id="682979"/>
    <lineage>
        <taxon>Bacteria</taxon>
        <taxon>Bacillati</taxon>
        <taxon>Actinomycetota</taxon>
        <taxon>Actinomycetes</taxon>
        <taxon>Propionibacteriales</taxon>
        <taxon>Propionibacteriaceae</taxon>
        <taxon>Microlunatus</taxon>
    </lineage>
</organism>
<dbReference type="InterPro" id="IPR018744">
    <property type="entry name" value="DUF2293"/>
</dbReference>
<evidence type="ECO:0000313" key="4">
    <source>
        <dbReference type="Proteomes" id="UP000569914"/>
    </source>
</evidence>
<evidence type="ECO:0000259" key="2">
    <source>
        <dbReference type="Pfam" id="PF10056"/>
    </source>
</evidence>
<dbReference type="RefSeq" id="WP_179754750.1">
    <property type="nucleotide sequence ID" value="NZ_JACCBU010000001.1"/>
</dbReference>
<sequence>MSSKIRGRVVRAAESSLADAGVVSPIGVLIGLGWLTEAAVERWRYGKPARLEPVLQVDLAKATMAIGYLETLARERGLRPSETDYVARTVDRRRLQFSESGDPGVERRFRTHWLSPDLPERKQQQLAERQSKPPDLVVISARKPFTCAECSEPGGDLLIMEDPGPLCLTCAGLDHLVFLPSGNTALTRRAKKASRLSAVVVRFSTTRKRYERQGLLVEEAALADAEQQTLADEDARARQRERAAERRSEQDLAVQARLADKIRRLFPGCPAERAEAIAGHTNVRGSGRVGRTAAGRALDPDAITRAVIASIRHQDTEYEDLLMAGVERHEARARVQTAVEQELDRWRPPS</sequence>
<feature type="domain" description="DUF2293" evidence="2">
    <location>
        <begin position="262"/>
        <end position="347"/>
    </location>
</feature>
<dbReference type="AlphaFoldDB" id="A0A7Y9IAI0"/>
<comment type="caution">
    <text evidence="3">The sequence shown here is derived from an EMBL/GenBank/DDBJ whole genome shotgun (WGS) entry which is preliminary data.</text>
</comment>
<dbReference type="PANTHER" id="PTHR38113">
    <property type="match status" value="1"/>
</dbReference>
<proteinExistence type="predicted"/>
<dbReference type="EMBL" id="JACCBU010000001">
    <property type="protein sequence ID" value="NYE73331.1"/>
    <property type="molecule type" value="Genomic_DNA"/>
</dbReference>
<evidence type="ECO:0000313" key="3">
    <source>
        <dbReference type="EMBL" id="NYE73331.1"/>
    </source>
</evidence>
<dbReference type="PANTHER" id="PTHR38113:SF2">
    <property type="entry name" value="DUF2293 DOMAIN-CONTAINING PROTEIN"/>
    <property type="match status" value="1"/>
</dbReference>
<gene>
    <name evidence="3" type="ORF">BKA15_004660</name>
</gene>
<dbReference type="Proteomes" id="UP000569914">
    <property type="component" value="Unassembled WGS sequence"/>
</dbReference>
<reference evidence="3 4" key="1">
    <citation type="submission" date="2020-07" db="EMBL/GenBank/DDBJ databases">
        <title>Sequencing the genomes of 1000 actinobacteria strains.</title>
        <authorList>
            <person name="Klenk H.-P."/>
        </authorList>
    </citation>
    <scope>NUCLEOTIDE SEQUENCE [LARGE SCALE GENOMIC DNA]</scope>
    <source>
        <strain evidence="3 4">DSM 22083</strain>
    </source>
</reference>
<name>A0A7Y9IAI0_9ACTN</name>